<gene>
    <name evidence="3" type="ORF">GPLA_0354</name>
</gene>
<feature type="transmembrane region" description="Helical" evidence="1">
    <location>
        <begin position="209"/>
        <end position="228"/>
    </location>
</feature>
<feature type="transmembrane region" description="Helical" evidence="1">
    <location>
        <begin position="493"/>
        <end position="514"/>
    </location>
</feature>
<dbReference type="PANTHER" id="PTHR28008:SF1">
    <property type="entry name" value="DOMAIN PROTEIN, PUTATIVE (AFU_ORTHOLOGUE AFUA_3G10980)-RELATED"/>
    <property type="match status" value="1"/>
</dbReference>
<keyword evidence="1" id="KW-1133">Transmembrane helix</keyword>
<feature type="transmembrane region" description="Helical" evidence="1">
    <location>
        <begin position="675"/>
        <end position="692"/>
    </location>
</feature>
<feature type="transmembrane region" description="Helical" evidence="1">
    <location>
        <begin position="457"/>
        <end position="473"/>
    </location>
</feature>
<feature type="transmembrane region" description="Helical" evidence="1">
    <location>
        <begin position="526"/>
        <end position="547"/>
    </location>
</feature>
<keyword evidence="4" id="KW-1185">Reference proteome</keyword>
<dbReference type="OrthoDB" id="283584at2"/>
<dbReference type="Proteomes" id="UP000006322">
    <property type="component" value="Unassembled WGS sequence"/>
</dbReference>
<feature type="transmembrane region" description="Helical" evidence="1">
    <location>
        <begin position="88"/>
        <end position="108"/>
    </location>
</feature>
<feature type="transmembrane region" description="Helical" evidence="1">
    <location>
        <begin position="570"/>
        <end position="592"/>
    </location>
</feature>
<evidence type="ECO:0000256" key="1">
    <source>
        <dbReference type="SAM" id="Phobius"/>
    </source>
</evidence>
<feature type="transmembrane region" description="Helical" evidence="1">
    <location>
        <begin position="12"/>
        <end position="30"/>
    </location>
</feature>
<feature type="transmembrane region" description="Helical" evidence="1">
    <location>
        <begin position="392"/>
        <end position="410"/>
    </location>
</feature>
<dbReference type="PANTHER" id="PTHR28008">
    <property type="entry name" value="DOMAIN PROTEIN, PUTATIVE (AFU_ORTHOLOGUE AFUA_3G10980)-RELATED"/>
    <property type="match status" value="1"/>
</dbReference>
<accession>K6ZQY4</accession>
<feature type="transmembrane region" description="Helical" evidence="1">
    <location>
        <begin position="120"/>
        <end position="136"/>
    </location>
</feature>
<keyword evidence="1" id="KW-0812">Transmembrane</keyword>
<feature type="transmembrane region" description="Helical" evidence="1">
    <location>
        <begin position="301"/>
        <end position="325"/>
    </location>
</feature>
<feature type="transmembrane region" description="Helical" evidence="1">
    <location>
        <begin position="727"/>
        <end position="748"/>
    </location>
</feature>
<feature type="transmembrane region" description="Helical" evidence="1">
    <location>
        <begin position="157"/>
        <end position="174"/>
    </location>
</feature>
<evidence type="ECO:0000313" key="3">
    <source>
        <dbReference type="EMBL" id="GAC31273.1"/>
    </source>
</evidence>
<feature type="transmembrane region" description="Helical" evidence="1">
    <location>
        <begin position="263"/>
        <end position="280"/>
    </location>
</feature>
<name>K6ZQY4_9ALTE</name>
<feature type="transmembrane region" description="Helical" evidence="1">
    <location>
        <begin position="361"/>
        <end position="380"/>
    </location>
</feature>
<evidence type="ECO:0000313" key="4">
    <source>
        <dbReference type="Proteomes" id="UP000006322"/>
    </source>
</evidence>
<feature type="transmembrane region" description="Helical" evidence="1">
    <location>
        <begin position="237"/>
        <end position="257"/>
    </location>
</feature>
<evidence type="ECO:0000259" key="2">
    <source>
        <dbReference type="Pfam" id="PF04892"/>
    </source>
</evidence>
<protein>
    <recommendedName>
        <fullName evidence="2">VanZ-like domain-containing protein</fullName>
    </recommendedName>
</protein>
<dbReference type="EMBL" id="BAER01000015">
    <property type="protein sequence ID" value="GAC31273.1"/>
    <property type="molecule type" value="Genomic_DNA"/>
</dbReference>
<feature type="transmembrane region" description="Helical" evidence="1">
    <location>
        <begin position="604"/>
        <end position="625"/>
    </location>
</feature>
<keyword evidence="1" id="KW-0472">Membrane</keyword>
<feature type="transmembrane region" description="Helical" evidence="1">
    <location>
        <begin position="645"/>
        <end position="663"/>
    </location>
</feature>
<dbReference type="Pfam" id="PF04892">
    <property type="entry name" value="VanZ"/>
    <property type="match status" value="2"/>
</dbReference>
<reference evidence="4" key="1">
    <citation type="journal article" date="2014" name="Environ. Microbiol.">
        <title>Comparative genomics of the marine bacterial genus Glaciecola reveals the high degree of genomic diversity and genomic characteristic for cold adaptation.</title>
        <authorList>
            <person name="Qin Q.L."/>
            <person name="Xie B.B."/>
            <person name="Yu Y."/>
            <person name="Shu Y.L."/>
            <person name="Rong J.C."/>
            <person name="Zhang Y.J."/>
            <person name="Zhao D.L."/>
            <person name="Chen X.L."/>
            <person name="Zhang X.Y."/>
            <person name="Chen B."/>
            <person name="Zhou B.C."/>
            <person name="Zhang Y.Z."/>
        </authorList>
    </citation>
    <scope>NUCLEOTIDE SEQUENCE [LARGE SCALE GENOMIC DNA]</scope>
    <source>
        <strain evidence="4">LMG 21857</strain>
    </source>
</reference>
<dbReference type="STRING" id="1129793.GPLA_0354"/>
<feature type="domain" description="VanZ-like" evidence="2">
    <location>
        <begin position="14"/>
        <end position="136"/>
    </location>
</feature>
<dbReference type="InterPro" id="IPR006976">
    <property type="entry name" value="VanZ-like"/>
</dbReference>
<proteinExistence type="predicted"/>
<comment type="caution">
    <text evidence="3">The sequence shown here is derived from an EMBL/GenBank/DDBJ whole genome shotgun (WGS) entry which is preliminary data.</text>
</comment>
<sequence>MLIRDRTTLIKITIFYAIFIIFGSFVPFNVNQLTFGEAVQGFSDLNKFDFAIVNRSDWFTNFLLFMPITYLLLMVIQRSHSRLIRTLQLIFICAALLCISAGIEFVQFFLNDRVSSFKDVFAQFLGMLLSFILYLFTRVKFIRLVNKLNRYGGKNKWISYANGTLAVLVIYSLMPLDLSVSPVEIFKKWQAGRITIIPFASFEFSINEGVFGIMSDIFLWGFITWLYIKSAKYQANYILKLCLMYALGIELAQLFVLSRYTDATDVVSAFIGIMIALKFFTAQHVSTQRNDVHTTQVNRRFSLYAQEALCVAWCVLLLFLAVYPFEFIQNKAALFSNFQGFFSVPLETYWREGPLQAVTQLLRKVLLVAPLGILLASIAFKHQLHKQYRIMLGLAGIAFLFVLELLQIFIVNKVAVASDVGLNLLGLFLGQKVYLMHSSQNKTPERRFDVPQNYKKYYLLAVFVMLAISLYFIQGDDRTPYNVKELFTQDFVWLSSIMMSLSLMVAFALPPIALDKLTARKKTSALTLLGLSVAHCLLVFNLFYMTFPNESLFDILGYPTWRDQSHYLELGYRFLGFYLPISAAFLLVYCWLTPTKSIGFKGNRLAFSLLYAFFVLPVSYWVVVVQAGTDNIIELLPNNGHSFKLLYIVGYILLLIYASGWWVKKAPSASRMKRAAYCFVTVVSAPLGFYLIQHGMQDVIIKYGRVFSGLQFILSPSRESLLSQEQLFFRFSILHFMLLIMFFINGFAAKTLSPRPSTGHTLAGAAG</sequence>
<feature type="transmembrane region" description="Helical" evidence="1">
    <location>
        <begin position="416"/>
        <end position="436"/>
    </location>
</feature>
<feature type="transmembrane region" description="Helical" evidence="1">
    <location>
        <begin position="58"/>
        <end position="76"/>
    </location>
</feature>
<organism evidence="3 4">
    <name type="scientific">Paraglaciecola polaris LMG 21857</name>
    <dbReference type="NCBI Taxonomy" id="1129793"/>
    <lineage>
        <taxon>Bacteria</taxon>
        <taxon>Pseudomonadati</taxon>
        <taxon>Pseudomonadota</taxon>
        <taxon>Gammaproteobacteria</taxon>
        <taxon>Alteromonadales</taxon>
        <taxon>Alteromonadaceae</taxon>
        <taxon>Paraglaciecola</taxon>
    </lineage>
</organism>
<dbReference type="AlphaFoldDB" id="K6ZQY4"/>
<feature type="domain" description="VanZ-like" evidence="2">
    <location>
        <begin position="310"/>
        <end position="435"/>
    </location>
</feature>